<dbReference type="GO" id="GO:0004130">
    <property type="term" value="F:cytochrome-c peroxidase activity"/>
    <property type="evidence" value="ECO:0007669"/>
    <property type="project" value="UniProtKB-EC"/>
</dbReference>
<keyword evidence="3 7" id="KW-0479">Metal-binding</keyword>
<dbReference type="Proteomes" id="UP000315003">
    <property type="component" value="Chromosome"/>
</dbReference>
<dbReference type="PANTHER" id="PTHR30600:SF10">
    <property type="entry name" value="BLL6722 PROTEIN"/>
    <property type="match status" value="1"/>
</dbReference>
<evidence type="ECO:0000256" key="1">
    <source>
        <dbReference type="ARBA" id="ARBA00004196"/>
    </source>
</evidence>
<dbReference type="InterPro" id="IPR036909">
    <property type="entry name" value="Cyt_c-like_dom_sf"/>
</dbReference>
<dbReference type="InterPro" id="IPR051395">
    <property type="entry name" value="Cytochrome_c_Peroxidase/MauG"/>
</dbReference>
<evidence type="ECO:0000256" key="4">
    <source>
        <dbReference type="ARBA" id="ARBA00022729"/>
    </source>
</evidence>
<keyword evidence="2 7" id="KW-0349">Heme</keyword>
<dbReference type="Pfam" id="PF00034">
    <property type="entry name" value="Cytochrom_C"/>
    <property type="match status" value="1"/>
</dbReference>
<dbReference type="PROSITE" id="PS51007">
    <property type="entry name" value="CYTC"/>
    <property type="match status" value="1"/>
</dbReference>
<dbReference type="PANTHER" id="PTHR30600">
    <property type="entry name" value="CYTOCHROME C PEROXIDASE-RELATED"/>
    <property type="match status" value="1"/>
</dbReference>
<dbReference type="InterPro" id="IPR009056">
    <property type="entry name" value="Cyt_c-like_dom"/>
</dbReference>
<gene>
    <name evidence="9" type="primary">ccp_2</name>
    <name evidence="9" type="ORF">SV7mr_13210</name>
</gene>
<evidence type="ECO:0000256" key="6">
    <source>
        <dbReference type="ARBA" id="ARBA00023004"/>
    </source>
</evidence>
<dbReference type="GO" id="GO:0030313">
    <property type="term" value="C:cell envelope"/>
    <property type="evidence" value="ECO:0007669"/>
    <property type="project" value="UniProtKB-SubCell"/>
</dbReference>
<evidence type="ECO:0000259" key="8">
    <source>
        <dbReference type="PROSITE" id="PS51007"/>
    </source>
</evidence>
<comment type="subcellular location">
    <subcellularLocation>
        <location evidence="1">Cell envelope</location>
    </subcellularLocation>
</comment>
<dbReference type="InterPro" id="IPR004852">
    <property type="entry name" value="Di-haem_cyt_c_peroxidsae"/>
</dbReference>
<sequence length="489" mass="53316">MIAVQLVQTQNKAVARFLGGGLHQKPRQRGLKLGDCLSQSPQIRCTRLTGKLYCCADCLTHQLDSFQILNAMKSTLRTALCAALCCTASTMVFGVEPVIEVEAKDGLIVLGQEDSLLTGVPGEGELTLEEAAKWFSDSGNHETLKVKLPKGLEAGASAMHIPADNPLTRAKVELGRQLYFDPRLSSDGTISCASCHDPAQGYAAKTQFGVGVDGQEGGRNSPVSYNRILSKAQFWDGRAASLEEQAVGPIANPIEMGNTHEKCVADLKKNPVYSMEFSKVFPDGVTIDNVGKAIAAFERMLVTGPMPYDHLEALERFEKIFADDLDFLDEDPELKQQYDALIAATKANPMSESAKRGKVLFFGKANCSACHSGANFADEQYHNLGVGMEVDEPDFGRHEVSSDTKDKGAFKTPTLRNVVLSPPYMHDGSQGTLEEVVKWYNKGGHKNPHLSDKMKVLNLTEQEEADVVAFMKEGLLGTFPKVETDRLPE</sequence>
<keyword evidence="4" id="KW-0732">Signal</keyword>
<name>A0A517SRS0_9BACT</name>
<dbReference type="GO" id="GO:0020037">
    <property type="term" value="F:heme binding"/>
    <property type="evidence" value="ECO:0007669"/>
    <property type="project" value="InterPro"/>
</dbReference>
<evidence type="ECO:0000313" key="9">
    <source>
        <dbReference type="EMBL" id="QDT58820.1"/>
    </source>
</evidence>
<accession>A0A517SRS0</accession>
<dbReference type="EC" id="1.11.1.5" evidence="9"/>
<dbReference type="AlphaFoldDB" id="A0A517SRS0"/>
<reference evidence="9 10" key="1">
    <citation type="submission" date="2019-02" db="EMBL/GenBank/DDBJ databases">
        <title>Deep-cultivation of Planctomycetes and their phenomic and genomic characterization uncovers novel biology.</title>
        <authorList>
            <person name="Wiegand S."/>
            <person name="Jogler M."/>
            <person name="Boedeker C."/>
            <person name="Pinto D."/>
            <person name="Vollmers J."/>
            <person name="Rivas-Marin E."/>
            <person name="Kohn T."/>
            <person name="Peeters S.H."/>
            <person name="Heuer A."/>
            <person name="Rast P."/>
            <person name="Oberbeckmann S."/>
            <person name="Bunk B."/>
            <person name="Jeske O."/>
            <person name="Meyerdierks A."/>
            <person name="Storesund J.E."/>
            <person name="Kallscheuer N."/>
            <person name="Luecker S."/>
            <person name="Lage O.M."/>
            <person name="Pohl T."/>
            <person name="Merkel B.J."/>
            <person name="Hornburger P."/>
            <person name="Mueller R.-W."/>
            <person name="Bruemmer F."/>
            <person name="Labrenz M."/>
            <person name="Spormann A.M."/>
            <person name="Op den Camp H."/>
            <person name="Overmann J."/>
            <person name="Amann R."/>
            <person name="Jetten M.S.M."/>
            <person name="Mascher T."/>
            <person name="Medema M.H."/>
            <person name="Devos D.P."/>
            <person name="Kaster A.-K."/>
            <person name="Ovreas L."/>
            <person name="Rohde M."/>
            <person name="Galperin M.Y."/>
            <person name="Jogler C."/>
        </authorList>
    </citation>
    <scope>NUCLEOTIDE SEQUENCE [LARGE SCALE GENOMIC DNA]</scope>
    <source>
        <strain evidence="9 10">SV_7m_r</strain>
    </source>
</reference>
<protein>
    <submittedName>
        <fullName evidence="9">Cytochrome c551 peroxidase</fullName>
        <ecNumber evidence="9">1.11.1.5</ecNumber>
    </submittedName>
</protein>
<keyword evidence="9" id="KW-0575">Peroxidase</keyword>
<keyword evidence="10" id="KW-1185">Reference proteome</keyword>
<dbReference type="SUPFAM" id="SSF46626">
    <property type="entry name" value="Cytochrome c"/>
    <property type="match status" value="2"/>
</dbReference>
<proteinExistence type="predicted"/>
<evidence type="ECO:0000256" key="3">
    <source>
        <dbReference type="ARBA" id="ARBA00022723"/>
    </source>
</evidence>
<evidence type="ECO:0000256" key="7">
    <source>
        <dbReference type="PROSITE-ProRule" id="PRU00433"/>
    </source>
</evidence>
<keyword evidence="5 9" id="KW-0560">Oxidoreductase</keyword>
<dbReference type="Pfam" id="PF03150">
    <property type="entry name" value="CCP_MauG"/>
    <property type="match status" value="1"/>
</dbReference>
<dbReference type="GO" id="GO:0046872">
    <property type="term" value="F:metal ion binding"/>
    <property type="evidence" value="ECO:0007669"/>
    <property type="project" value="UniProtKB-KW"/>
</dbReference>
<evidence type="ECO:0000256" key="5">
    <source>
        <dbReference type="ARBA" id="ARBA00023002"/>
    </source>
</evidence>
<organism evidence="9 10">
    <name type="scientific">Stieleria bergensis</name>
    <dbReference type="NCBI Taxonomy" id="2528025"/>
    <lineage>
        <taxon>Bacteria</taxon>
        <taxon>Pseudomonadati</taxon>
        <taxon>Planctomycetota</taxon>
        <taxon>Planctomycetia</taxon>
        <taxon>Pirellulales</taxon>
        <taxon>Pirellulaceae</taxon>
        <taxon>Stieleria</taxon>
    </lineage>
</organism>
<keyword evidence="6 7" id="KW-0408">Iron</keyword>
<evidence type="ECO:0000256" key="2">
    <source>
        <dbReference type="ARBA" id="ARBA00022617"/>
    </source>
</evidence>
<evidence type="ECO:0000313" key="10">
    <source>
        <dbReference type="Proteomes" id="UP000315003"/>
    </source>
</evidence>
<dbReference type="Gene3D" id="1.10.760.10">
    <property type="entry name" value="Cytochrome c-like domain"/>
    <property type="match status" value="2"/>
</dbReference>
<feature type="domain" description="Cytochrome c" evidence="8">
    <location>
        <begin position="352"/>
        <end position="475"/>
    </location>
</feature>
<dbReference type="EMBL" id="CP036272">
    <property type="protein sequence ID" value="QDT58820.1"/>
    <property type="molecule type" value="Genomic_DNA"/>
</dbReference>
<dbReference type="GO" id="GO:0009055">
    <property type="term" value="F:electron transfer activity"/>
    <property type="evidence" value="ECO:0007669"/>
    <property type="project" value="InterPro"/>
</dbReference>